<dbReference type="SUPFAM" id="SSF158682">
    <property type="entry name" value="TerB-like"/>
    <property type="match status" value="1"/>
</dbReference>
<protein>
    <submittedName>
        <fullName evidence="2">Tellurite resistance TerB family protein</fullName>
    </submittedName>
</protein>
<organism evidence="2 3">
    <name type="scientific">Pacificispira spongiicola</name>
    <dbReference type="NCBI Taxonomy" id="2729598"/>
    <lineage>
        <taxon>Bacteria</taxon>
        <taxon>Pseudomonadati</taxon>
        <taxon>Pseudomonadota</taxon>
        <taxon>Alphaproteobacteria</taxon>
        <taxon>Rhodospirillales</taxon>
        <taxon>Rhodospirillaceae</taxon>
        <taxon>Pacificispira</taxon>
    </lineage>
</organism>
<name>A0A7Y0DZJ8_9PROT</name>
<proteinExistence type="predicted"/>
<evidence type="ECO:0000259" key="1">
    <source>
        <dbReference type="Pfam" id="PF05099"/>
    </source>
</evidence>
<dbReference type="InterPro" id="IPR029024">
    <property type="entry name" value="TerB-like"/>
</dbReference>
<dbReference type="Pfam" id="PF05099">
    <property type="entry name" value="TerB"/>
    <property type="match status" value="1"/>
</dbReference>
<sequence>MLEGLRTALGERTARHRNRPFLEACMATCALVAIADGEVSLSERSRVDDVLEAIDRLKFFDVHEAVDLFNTHVDAIVAEPVKGRKAALEAVKEMRHDAGDAVMLVKIALAISRADGDFLESERAQCEAICRVLGLDLRDYE</sequence>
<dbReference type="Gene3D" id="1.10.3680.10">
    <property type="entry name" value="TerB-like"/>
    <property type="match status" value="1"/>
</dbReference>
<keyword evidence="3" id="KW-1185">Reference proteome</keyword>
<dbReference type="AlphaFoldDB" id="A0A7Y0DZJ8"/>
<comment type="caution">
    <text evidence="2">The sequence shown here is derived from an EMBL/GenBank/DDBJ whole genome shotgun (WGS) entry which is preliminary data.</text>
</comment>
<dbReference type="Proteomes" id="UP000539372">
    <property type="component" value="Unassembled WGS sequence"/>
</dbReference>
<dbReference type="EMBL" id="JABBNT010000002">
    <property type="protein sequence ID" value="NMM44459.1"/>
    <property type="molecule type" value="Genomic_DNA"/>
</dbReference>
<dbReference type="CDD" id="cd07176">
    <property type="entry name" value="terB"/>
    <property type="match status" value="1"/>
</dbReference>
<evidence type="ECO:0000313" key="2">
    <source>
        <dbReference type="EMBL" id="NMM44459.1"/>
    </source>
</evidence>
<gene>
    <name evidence="2" type="ORF">HH303_08205</name>
</gene>
<feature type="domain" description="Co-chaperone DjlA N-terminal" evidence="1">
    <location>
        <begin position="23"/>
        <end position="140"/>
    </location>
</feature>
<reference evidence="2 3" key="1">
    <citation type="submission" date="2020-04" db="EMBL/GenBank/DDBJ databases">
        <title>Rhodospirillaceae bacterium KN72 isolated from deep sea.</title>
        <authorList>
            <person name="Zhang D.-C."/>
        </authorList>
    </citation>
    <scope>NUCLEOTIDE SEQUENCE [LARGE SCALE GENOMIC DNA]</scope>
    <source>
        <strain evidence="2 3">KN72</strain>
    </source>
</reference>
<accession>A0A7Y0DZJ8</accession>
<evidence type="ECO:0000313" key="3">
    <source>
        <dbReference type="Proteomes" id="UP000539372"/>
    </source>
</evidence>
<dbReference type="RefSeq" id="WP_169624743.1">
    <property type="nucleotide sequence ID" value="NZ_JABBNT010000002.1"/>
</dbReference>
<dbReference type="InterPro" id="IPR007791">
    <property type="entry name" value="DjlA_N"/>
</dbReference>